<gene>
    <name evidence="6" type="ORF">BN9_019460</name>
</gene>
<accession>A0A024G3L0</accession>
<dbReference type="GO" id="GO:0005634">
    <property type="term" value="C:nucleus"/>
    <property type="evidence" value="ECO:0007669"/>
    <property type="project" value="UniProtKB-SubCell"/>
</dbReference>
<dbReference type="OrthoDB" id="60033at2759"/>
<evidence type="ECO:0000259" key="5">
    <source>
        <dbReference type="SMART" id="SM00415"/>
    </source>
</evidence>
<dbReference type="EMBL" id="CAIX01000015">
    <property type="protein sequence ID" value="CCI41162.1"/>
    <property type="molecule type" value="Genomic_DNA"/>
</dbReference>
<dbReference type="PANTHER" id="PTHR10015">
    <property type="entry name" value="HEAT SHOCK TRANSCRIPTION FACTOR"/>
    <property type="match status" value="1"/>
</dbReference>
<dbReference type="InParanoid" id="A0A024G3L0"/>
<comment type="caution">
    <text evidence="6">The sequence shown here is derived from an EMBL/GenBank/DDBJ whole genome shotgun (WGS) entry which is preliminary data.</text>
</comment>
<evidence type="ECO:0000256" key="2">
    <source>
        <dbReference type="ARBA" id="ARBA00023125"/>
    </source>
</evidence>
<evidence type="ECO:0000256" key="1">
    <source>
        <dbReference type="ARBA" id="ARBA00004123"/>
    </source>
</evidence>
<organism evidence="6 7">
    <name type="scientific">Albugo candida</name>
    <dbReference type="NCBI Taxonomy" id="65357"/>
    <lineage>
        <taxon>Eukaryota</taxon>
        <taxon>Sar</taxon>
        <taxon>Stramenopiles</taxon>
        <taxon>Oomycota</taxon>
        <taxon>Peronosporomycetes</taxon>
        <taxon>Albuginales</taxon>
        <taxon>Albuginaceae</taxon>
        <taxon>Albugo</taxon>
    </lineage>
</organism>
<dbReference type="SUPFAM" id="SSF46785">
    <property type="entry name" value="Winged helix' DNA-binding domain"/>
    <property type="match status" value="1"/>
</dbReference>
<dbReference type="STRING" id="65357.A0A024G3L0"/>
<dbReference type="PRINTS" id="PR00056">
    <property type="entry name" value="HSFDOMAIN"/>
</dbReference>
<keyword evidence="7" id="KW-1185">Reference proteome</keyword>
<comment type="similarity">
    <text evidence="4">Belongs to the HSF family.</text>
</comment>
<evidence type="ECO:0000313" key="7">
    <source>
        <dbReference type="Proteomes" id="UP000053237"/>
    </source>
</evidence>
<dbReference type="Proteomes" id="UP000053237">
    <property type="component" value="Unassembled WGS sequence"/>
</dbReference>
<keyword evidence="3" id="KW-0539">Nucleus</keyword>
<dbReference type="Gene3D" id="1.10.10.10">
    <property type="entry name" value="Winged helix-like DNA-binding domain superfamily/Winged helix DNA-binding domain"/>
    <property type="match status" value="1"/>
</dbReference>
<keyword evidence="2" id="KW-0238">DNA-binding</keyword>
<dbReference type="GO" id="GO:0043565">
    <property type="term" value="F:sequence-specific DNA binding"/>
    <property type="evidence" value="ECO:0007669"/>
    <property type="project" value="InterPro"/>
</dbReference>
<sequence length="253" mass="29637">MTDIKKRNVNGDLVMSRGPQLASNAPIFLQKTYNMIESCPNEIACWSTSDRSFIIKDPRELAARILPRYFKHNNFSSFVRQLNFYGFRKRKKEEIEIVKTDEPKNWWQFYHEYFVRGRPEWLCRIKRKTYSESVAPEKHEVETLKNTVDRMQKQVVNLMGQITDLTSLVKVLIEERNRSPALAPSQSTEFLVDSSWPKRPKTGSTTLAYNNIECMTISPAMQPAYMQSSQPQINLSWSESPEIDNLLFDEEWP</sequence>
<comment type="subcellular location">
    <subcellularLocation>
        <location evidence="1">Nucleus</location>
    </subcellularLocation>
</comment>
<dbReference type="InterPro" id="IPR000232">
    <property type="entry name" value="HSF_DNA-bd"/>
</dbReference>
<evidence type="ECO:0000256" key="3">
    <source>
        <dbReference type="ARBA" id="ARBA00023242"/>
    </source>
</evidence>
<dbReference type="InterPro" id="IPR036388">
    <property type="entry name" value="WH-like_DNA-bd_sf"/>
</dbReference>
<reference evidence="6 7" key="1">
    <citation type="submission" date="2012-05" db="EMBL/GenBank/DDBJ databases">
        <title>Recombination and specialization in a pathogen metapopulation.</title>
        <authorList>
            <person name="Gardiner A."/>
            <person name="Kemen E."/>
            <person name="Schultz-Larsen T."/>
            <person name="MacLean D."/>
            <person name="Van Oosterhout C."/>
            <person name="Jones J.D.G."/>
        </authorList>
    </citation>
    <scope>NUCLEOTIDE SEQUENCE [LARGE SCALE GENOMIC DNA]</scope>
    <source>
        <strain evidence="6 7">Ac Nc2</strain>
    </source>
</reference>
<name>A0A024G3L0_9STRA</name>
<protein>
    <recommendedName>
        <fullName evidence="5">HSF-type DNA-binding domain-containing protein</fullName>
    </recommendedName>
</protein>
<dbReference type="SMART" id="SM00415">
    <property type="entry name" value="HSF"/>
    <property type="match status" value="1"/>
</dbReference>
<dbReference type="GO" id="GO:0003700">
    <property type="term" value="F:DNA-binding transcription factor activity"/>
    <property type="evidence" value="ECO:0007669"/>
    <property type="project" value="InterPro"/>
</dbReference>
<evidence type="ECO:0000256" key="4">
    <source>
        <dbReference type="RuleBase" id="RU004020"/>
    </source>
</evidence>
<dbReference type="AlphaFoldDB" id="A0A024G3L0"/>
<dbReference type="PANTHER" id="PTHR10015:SF206">
    <property type="entry name" value="HSF-TYPE DNA-BINDING DOMAIN-CONTAINING PROTEIN"/>
    <property type="match status" value="1"/>
</dbReference>
<proteinExistence type="inferred from homology"/>
<dbReference type="Pfam" id="PF00447">
    <property type="entry name" value="HSF_DNA-bind"/>
    <property type="match status" value="1"/>
</dbReference>
<dbReference type="FunFam" id="1.10.10.10:FF:000589">
    <property type="entry name" value="HSF-type DNA-binding, putative"/>
    <property type="match status" value="1"/>
</dbReference>
<evidence type="ECO:0000313" key="6">
    <source>
        <dbReference type="EMBL" id="CCI41162.1"/>
    </source>
</evidence>
<feature type="domain" description="HSF-type DNA-binding" evidence="5">
    <location>
        <begin position="24"/>
        <end position="128"/>
    </location>
</feature>
<dbReference type="InterPro" id="IPR036390">
    <property type="entry name" value="WH_DNA-bd_sf"/>
</dbReference>